<keyword evidence="7" id="KW-0812">Transmembrane</keyword>
<dbReference type="InterPro" id="IPR003961">
    <property type="entry name" value="FN3_dom"/>
</dbReference>
<feature type="region of interest" description="Disordered" evidence="6">
    <location>
        <begin position="322"/>
        <end position="387"/>
    </location>
</feature>
<dbReference type="InterPro" id="IPR013783">
    <property type="entry name" value="Ig-like_fold"/>
</dbReference>
<dbReference type="InterPro" id="IPR036116">
    <property type="entry name" value="FN3_sf"/>
</dbReference>
<feature type="domain" description="Fibronectin type-III" evidence="9">
    <location>
        <begin position="35"/>
        <end position="123"/>
    </location>
</feature>
<dbReference type="EMBL" id="DS469544">
    <property type="protein sequence ID" value="EDO44501.1"/>
    <property type="molecule type" value="Genomic_DNA"/>
</dbReference>
<keyword evidence="2" id="KW-0677">Repeat</keyword>
<dbReference type="SMART" id="SM00060">
    <property type="entry name" value="FN3"/>
    <property type="match status" value="2"/>
</dbReference>
<dbReference type="KEGG" id="nve:5516492"/>
<keyword evidence="4" id="KW-0675">Receptor</keyword>
<feature type="compositionally biased region" description="Polar residues" evidence="6">
    <location>
        <begin position="365"/>
        <end position="378"/>
    </location>
</feature>
<evidence type="ECO:0000256" key="3">
    <source>
        <dbReference type="ARBA" id="ARBA00023157"/>
    </source>
</evidence>
<protein>
    <recommendedName>
        <fullName evidence="9">Fibronectin type-III domain-containing protein</fullName>
    </recommendedName>
</protein>
<dbReference type="PANTHER" id="PTHR23036:SF151">
    <property type="entry name" value="FIBRONECTIN TYPE-III DOMAIN-CONTAINING PROTEIN"/>
    <property type="match status" value="1"/>
</dbReference>
<dbReference type="CDD" id="cd00063">
    <property type="entry name" value="FN3"/>
    <property type="match status" value="2"/>
</dbReference>
<dbReference type="SUPFAM" id="SSF49265">
    <property type="entry name" value="Fibronectin type III"/>
    <property type="match status" value="1"/>
</dbReference>
<gene>
    <name evidence="10" type="ORF">NEMVEDRAFT_v1g241032</name>
</gene>
<keyword evidence="7" id="KW-1133">Transmembrane helix</keyword>
<dbReference type="PANTHER" id="PTHR23036">
    <property type="entry name" value="CYTOKINE RECEPTOR"/>
    <property type="match status" value="1"/>
</dbReference>
<dbReference type="Pfam" id="PF00041">
    <property type="entry name" value="fn3"/>
    <property type="match status" value="1"/>
</dbReference>
<evidence type="ECO:0000313" key="11">
    <source>
        <dbReference type="Proteomes" id="UP000001593"/>
    </source>
</evidence>
<evidence type="ECO:0000256" key="4">
    <source>
        <dbReference type="ARBA" id="ARBA00023170"/>
    </source>
</evidence>
<keyword evidence="3" id="KW-1015">Disulfide bond</keyword>
<evidence type="ECO:0000256" key="7">
    <source>
        <dbReference type="SAM" id="Phobius"/>
    </source>
</evidence>
<dbReference type="InParanoid" id="A7RVS3"/>
<evidence type="ECO:0000256" key="2">
    <source>
        <dbReference type="ARBA" id="ARBA00022737"/>
    </source>
</evidence>
<feature type="transmembrane region" description="Helical" evidence="7">
    <location>
        <begin position="273"/>
        <end position="297"/>
    </location>
</feature>
<feature type="signal peptide" evidence="8">
    <location>
        <begin position="1"/>
        <end position="26"/>
    </location>
</feature>
<dbReference type="OrthoDB" id="5976273at2759"/>
<feature type="domain" description="Fibronectin type-III" evidence="9">
    <location>
        <begin position="128"/>
        <end position="222"/>
    </location>
</feature>
<dbReference type="OMA" id="MATYEIS"/>
<proteinExistence type="predicted"/>
<reference evidence="10 11" key="1">
    <citation type="journal article" date="2007" name="Science">
        <title>Sea anemone genome reveals ancestral eumetazoan gene repertoire and genomic organization.</title>
        <authorList>
            <person name="Putnam N.H."/>
            <person name="Srivastava M."/>
            <person name="Hellsten U."/>
            <person name="Dirks B."/>
            <person name="Chapman J."/>
            <person name="Salamov A."/>
            <person name="Terry A."/>
            <person name="Shapiro H."/>
            <person name="Lindquist E."/>
            <person name="Kapitonov V.V."/>
            <person name="Jurka J."/>
            <person name="Genikhovich G."/>
            <person name="Grigoriev I.V."/>
            <person name="Lucas S.M."/>
            <person name="Steele R.E."/>
            <person name="Finnerty J.R."/>
            <person name="Technau U."/>
            <person name="Martindale M.Q."/>
            <person name="Rokhsar D.S."/>
        </authorList>
    </citation>
    <scope>NUCLEOTIDE SEQUENCE [LARGE SCALE GENOMIC DNA]</scope>
    <source>
        <strain evidence="11">CH2 X CH6</strain>
    </source>
</reference>
<dbReference type="Proteomes" id="UP000001593">
    <property type="component" value="Unassembled WGS sequence"/>
</dbReference>
<sequence>MLRARWFVFLVKLSAVLGLLVKSIDANPGRPTGLAVVDLEPSSTHGVAVTLVWRDPSGGNASLRYYVRYAPFEGRTTQKVVLSNQAVLKLKPNTWYLVRVLALDADSRQSPWSEGLRVFTNESVPSMAPMNVTARSHDSRSIRVSWHPIPSEYHHALLQGYIVFYRPSNTGRWLRQSVSNDTLVYNIKGLKPGVRYLVAVAGYTNKGAGKKSRPVTVTVQEEWVIKSTVGVTHKTTGETTSTHPTTDMVPKDFTAVQAAKHDMPRHKSSTLSLVFKIILPAAAGGLVLVLLIVCLLWRHRRKAQRDYKQGQEGTMGLVALSDKKSQEVTRPKGVVTRGEGSIRYAPPSCSSPPPSRGTVGEGERPSSSNDDTYTSDETSPMLPQVPDVQTLPVNNVRYVNHEPVTRPHPASDPSRIYAVPFAIPNVPRDVPKDNGYENMKHLYESLEPKEHTKRVYMNLDDTERPLEGLYAEIPANVLEGGGGSMEAPLCPKA</sequence>
<evidence type="ECO:0000256" key="1">
    <source>
        <dbReference type="ARBA" id="ARBA00022729"/>
    </source>
</evidence>
<dbReference type="HOGENOM" id="CLU_553550_0_0_1"/>
<name>A7RVS3_NEMVE</name>
<keyword evidence="7" id="KW-0472">Membrane</keyword>
<feature type="chain" id="PRO_5002711571" description="Fibronectin type-III domain-containing protein" evidence="8">
    <location>
        <begin position="27"/>
        <end position="493"/>
    </location>
</feature>
<dbReference type="InterPro" id="IPR050379">
    <property type="entry name" value="Type-I_Cytokine_Rcpt"/>
</dbReference>
<evidence type="ECO:0000256" key="5">
    <source>
        <dbReference type="ARBA" id="ARBA00023180"/>
    </source>
</evidence>
<evidence type="ECO:0000259" key="9">
    <source>
        <dbReference type="PROSITE" id="PS50853"/>
    </source>
</evidence>
<organism evidence="10 11">
    <name type="scientific">Nematostella vectensis</name>
    <name type="common">Starlet sea anemone</name>
    <dbReference type="NCBI Taxonomy" id="45351"/>
    <lineage>
        <taxon>Eukaryota</taxon>
        <taxon>Metazoa</taxon>
        <taxon>Cnidaria</taxon>
        <taxon>Anthozoa</taxon>
        <taxon>Hexacorallia</taxon>
        <taxon>Actiniaria</taxon>
        <taxon>Edwardsiidae</taxon>
        <taxon>Nematostella</taxon>
    </lineage>
</organism>
<keyword evidence="1 8" id="KW-0732">Signal</keyword>
<dbReference type="AlphaFoldDB" id="A7RVS3"/>
<evidence type="ECO:0000256" key="6">
    <source>
        <dbReference type="SAM" id="MobiDB-lite"/>
    </source>
</evidence>
<dbReference type="PROSITE" id="PS50853">
    <property type="entry name" value="FN3"/>
    <property type="match status" value="2"/>
</dbReference>
<keyword evidence="11" id="KW-1185">Reference proteome</keyword>
<evidence type="ECO:0000256" key="8">
    <source>
        <dbReference type="SAM" id="SignalP"/>
    </source>
</evidence>
<dbReference type="Gene3D" id="2.60.40.10">
    <property type="entry name" value="Immunoglobulins"/>
    <property type="match status" value="2"/>
</dbReference>
<dbReference type="FunFam" id="2.60.40.10:FF:000028">
    <property type="entry name" value="Neuronal cell adhesion molecule"/>
    <property type="match status" value="1"/>
</dbReference>
<evidence type="ECO:0000313" key="10">
    <source>
        <dbReference type="EMBL" id="EDO44501.1"/>
    </source>
</evidence>
<accession>A7RVS3</accession>
<dbReference type="eggNOG" id="KOG3513">
    <property type="taxonomic scope" value="Eukaryota"/>
</dbReference>
<keyword evidence="5" id="KW-0325">Glycoprotein</keyword>